<dbReference type="Pfam" id="PF03787">
    <property type="entry name" value="RAMPs"/>
    <property type="match status" value="1"/>
</dbReference>
<proteinExistence type="predicted"/>
<evidence type="ECO:0000259" key="2">
    <source>
        <dbReference type="Pfam" id="PF03787"/>
    </source>
</evidence>
<dbReference type="GO" id="GO:0051607">
    <property type="term" value="P:defense response to virus"/>
    <property type="evidence" value="ECO:0007669"/>
    <property type="project" value="UniProtKB-KW"/>
</dbReference>
<organism evidence="3 4">
    <name type="scientific">Candidatus Viridilinea mediisalina</name>
    <dbReference type="NCBI Taxonomy" id="2024553"/>
    <lineage>
        <taxon>Bacteria</taxon>
        <taxon>Bacillati</taxon>
        <taxon>Chloroflexota</taxon>
        <taxon>Chloroflexia</taxon>
        <taxon>Chloroflexales</taxon>
        <taxon>Chloroflexineae</taxon>
        <taxon>Oscillochloridaceae</taxon>
        <taxon>Candidatus Viridilinea</taxon>
    </lineage>
</organism>
<comment type="caution">
    <text evidence="3">The sequence shown here is derived from an EMBL/GenBank/DDBJ whole genome shotgun (WGS) entry which is preliminary data.</text>
</comment>
<keyword evidence="1" id="KW-0051">Antiviral defense</keyword>
<reference evidence="4" key="1">
    <citation type="submission" date="2017-08" db="EMBL/GenBank/DDBJ databases">
        <authorList>
            <person name="Grouzdev D.S."/>
            <person name="Gaisin V.A."/>
            <person name="Rysina M.S."/>
            <person name="Gorlenko V.M."/>
        </authorList>
    </citation>
    <scope>NUCLEOTIDE SEQUENCE [LARGE SCALE GENOMIC DNA]</scope>
    <source>
        <strain evidence="4">Kir15-3F</strain>
    </source>
</reference>
<dbReference type="InterPro" id="IPR007522">
    <property type="entry name" value="CRISPR-assoc_prot_TM1795"/>
</dbReference>
<gene>
    <name evidence="3" type="primary">cmr1</name>
    <name evidence="3" type="ORF">CJ255_02555</name>
</gene>
<evidence type="ECO:0000256" key="1">
    <source>
        <dbReference type="ARBA" id="ARBA00023118"/>
    </source>
</evidence>
<keyword evidence="4" id="KW-1185">Reference proteome</keyword>
<sequence length="462" mass="51958">MEHCKRWEKMMRGANLKEPPELTLREDMNRSVQTRAYRLLTPLFGGSVQPGQPDQHAAVRGSSVRGQLRFWWRATRGGYYQGDLARMKAAESLLWGAASSLRHKTGRSLVDVVVINQPGAHPFTPVNRSNQPIRPPLTIGHPSSIDSYAAFPLNDKPDTFVLDHVAFHLQLTLPVRWEDEASSALFAGTPSDELAAALWAWETFGGIGARTRRGFGALHCLQVDGVACPLPNDVRTLKAWLNRQLAQHVVAGVWPEHVPHLAQHLRFHVGTRHNEALSAWRELIGKLKDFRQQRPVNRVERRGRIVPQPGRNHWPEQDEVREITGRRSRRHQDVISTVRKFPRAAFGLPLLIQYKKEDQKDGDPRGDNKVVGRLRDGTNVERLASPLILRPLLVNNGAVGLAAILEGVDMPDQLLLNYERGSQVVEWQLTAEEAAMLTNHRGQPILGNETDVVQAFLNRLEG</sequence>
<dbReference type="Proteomes" id="UP000220527">
    <property type="component" value="Unassembled WGS sequence"/>
</dbReference>
<evidence type="ECO:0000313" key="3">
    <source>
        <dbReference type="EMBL" id="PDW04677.1"/>
    </source>
</evidence>
<dbReference type="AlphaFoldDB" id="A0A2A6RNQ3"/>
<dbReference type="InterPro" id="IPR005537">
    <property type="entry name" value="RAMP_III_fam"/>
</dbReference>
<name>A0A2A6RNQ3_9CHLR</name>
<protein>
    <submittedName>
        <fullName evidence="3">Type III-B CRISPR module RAMP protein Cmr1</fullName>
    </submittedName>
</protein>
<dbReference type="OrthoDB" id="190500at2"/>
<feature type="domain" description="CRISPR type III-associated protein" evidence="2">
    <location>
        <begin position="38"/>
        <end position="218"/>
    </location>
</feature>
<accession>A0A2A6RNQ3</accession>
<dbReference type="EMBL" id="NQWI01000006">
    <property type="protein sequence ID" value="PDW04677.1"/>
    <property type="molecule type" value="Genomic_DNA"/>
</dbReference>
<dbReference type="NCBIfam" id="TIGR01894">
    <property type="entry name" value="cas_TM1795_cmr1"/>
    <property type="match status" value="1"/>
</dbReference>
<evidence type="ECO:0000313" key="4">
    <source>
        <dbReference type="Proteomes" id="UP000220527"/>
    </source>
</evidence>